<dbReference type="Gene3D" id="1.10.1510.10">
    <property type="entry name" value="Uncharacterised protein YqeY/AIM41 PF09424, N-terminal domain"/>
    <property type="match status" value="1"/>
</dbReference>
<dbReference type="PANTHER" id="PTHR28055">
    <property type="entry name" value="ALTERED INHERITANCE OF MITOCHONDRIA PROTEIN 41, MITOCHONDRIAL"/>
    <property type="match status" value="1"/>
</dbReference>
<reference evidence="2 3" key="1">
    <citation type="submission" date="2023-04" db="EMBL/GenBank/DDBJ databases">
        <title>Genome of Basidiobolus ranarum AG-B5.</title>
        <authorList>
            <person name="Stajich J.E."/>
            <person name="Carter-House D."/>
            <person name="Gryganskyi A."/>
        </authorList>
    </citation>
    <scope>NUCLEOTIDE SEQUENCE [LARGE SCALE GENOMIC DNA]</scope>
    <source>
        <strain evidence="2 3">AG-B5</strain>
    </source>
</reference>
<accession>A0ABR2W1L0</accession>
<proteinExistence type="inferred from homology"/>
<keyword evidence="1" id="KW-0496">Mitochondrion</keyword>
<evidence type="ECO:0000313" key="2">
    <source>
        <dbReference type="EMBL" id="KAK9717049.1"/>
    </source>
</evidence>
<comment type="similarity">
    <text evidence="1">Belongs to the AIM41 family.</text>
</comment>
<dbReference type="InterPro" id="IPR023168">
    <property type="entry name" value="GatB_Yqey_C_2"/>
</dbReference>
<comment type="subcellular location">
    <subcellularLocation>
        <location evidence="1">Mitochondrion</location>
    </subcellularLocation>
</comment>
<protein>
    <recommendedName>
        <fullName evidence="1">Altered inheritance of mitochondria protein 41</fullName>
    </recommendedName>
</protein>
<dbReference type="SUPFAM" id="SSF89095">
    <property type="entry name" value="GatB/YqeY motif"/>
    <property type="match status" value="1"/>
</dbReference>
<evidence type="ECO:0000256" key="1">
    <source>
        <dbReference type="RuleBase" id="RU365099"/>
    </source>
</evidence>
<dbReference type="EMBL" id="JASJQH010007161">
    <property type="protein sequence ID" value="KAK9717049.1"/>
    <property type="molecule type" value="Genomic_DNA"/>
</dbReference>
<dbReference type="InterPro" id="IPR019004">
    <property type="entry name" value="YqeY/Aim41"/>
</dbReference>
<dbReference type="InterPro" id="IPR003789">
    <property type="entry name" value="Asn/Gln_tRNA_amidoTrase-B-like"/>
</dbReference>
<gene>
    <name evidence="1" type="primary">AIM41</name>
    <name evidence="2" type="ORF">K7432_006459</name>
</gene>
<organism evidence="2 3">
    <name type="scientific">Basidiobolus ranarum</name>
    <dbReference type="NCBI Taxonomy" id="34480"/>
    <lineage>
        <taxon>Eukaryota</taxon>
        <taxon>Fungi</taxon>
        <taxon>Fungi incertae sedis</taxon>
        <taxon>Zoopagomycota</taxon>
        <taxon>Entomophthoromycotina</taxon>
        <taxon>Basidiobolomycetes</taxon>
        <taxon>Basidiobolales</taxon>
        <taxon>Basidiobolaceae</taxon>
        <taxon>Basidiobolus</taxon>
    </lineage>
</organism>
<dbReference type="Gene3D" id="1.10.10.410">
    <property type="match status" value="1"/>
</dbReference>
<dbReference type="InterPro" id="IPR042184">
    <property type="entry name" value="YqeY/Aim41_N"/>
</dbReference>
<dbReference type="Pfam" id="PF09424">
    <property type="entry name" value="YqeY"/>
    <property type="match status" value="1"/>
</dbReference>
<dbReference type="PANTHER" id="PTHR28055:SF1">
    <property type="entry name" value="ALTERED INHERITANCE OF MITOCHONDRIA PROTEIN 41, MITOCHONDRIAL"/>
    <property type="match status" value="1"/>
</dbReference>
<name>A0ABR2W1L0_9FUNG</name>
<comment type="caution">
    <text evidence="2">The sequence shown here is derived from an EMBL/GenBank/DDBJ whole genome shotgun (WGS) entry which is preliminary data.</text>
</comment>
<dbReference type="Proteomes" id="UP001479436">
    <property type="component" value="Unassembled WGS sequence"/>
</dbReference>
<evidence type="ECO:0000313" key="3">
    <source>
        <dbReference type="Proteomes" id="UP001479436"/>
    </source>
</evidence>
<sequence length="195" mass="21576">MNALRVSQTFSRVAYQGLRLTQATTINYKPLVALSVRNYSSEVSVDGLFVQIKNDMKSFMRNKERTKLAVVKSIISDITYAEKAQGKPVKSDSEIAVLIQSAIKKRKESIASFESAGREDLAVNEKEEVDILQSYLPEQLSEREIEAEVLKAIKDTGAQSVKDMGKVMKQIQLDPAVAPKSVVAELVKKILASAK</sequence>
<keyword evidence="3" id="KW-1185">Reference proteome</keyword>